<dbReference type="OMA" id="WINCKAF"/>
<name>A0A8J5XAM8_DIALT</name>
<feature type="chain" id="PRO_5035206441" description="START domain-containing protein" evidence="1">
    <location>
        <begin position="19"/>
        <end position="290"/>
    </location>
</feature>
<sequence length="290" mass="31524">MHPSALVVWLAALPSILSWRAQSPARWRGTRGVALLGEQDVTEPAVARLFAEEMLREAHDFWAAPRDAGWVALDERPGLTVESIGVDEGPFAADGLLLMRAAATVRVAGAHAGGDWGARARTADAIFELLTSPRGYEIIDPLTEPDGHAAPLARVPGWRWPHGRLEVARAVTPSLPGLLAPREFCVLNAIDIHSRTFSSKSVRHASMPREEGPAAPVRFGVARAPGARRAINTFALRVSPADAGAHLEMLNYIDLQSHPAVSNTFCALFFRGVLIRLERQMRRDPLSLLV</sequence>
<dbReference type="OrthoDB" id="47459at2759"/>
<dbReference type="Proteomes" id="UP000751190">
    <property type="component" value="Unassembled WGS sequence"/>
</dbReference>
<proteinExistence type="predicted"/>
<comment type="caution">
    <text evidence="2">The sequence shown here is derived from an EMBL/GenBank/DDBJ whole genome shotgun (WGS) entry which is preliminary data.</text>
</comment>
<evidence type="ECO:0008006" key="4">
    <source>
        <dbReference type="Google" id="ProtNLM"/>
    </source>
</evidence>
<feature type="signal peptide" evidence="1">
    <location>
        <begin position="1"/>
        <end position="18"/>
    </location>
</feature>
<protein>
    <recommendedName>
        <fullName evidence="4">START domain-containing protein</fullName>
    </recommendedName>
</protein>
<keyword evidence="3" id="KW-1185">Reference proteome</keyword>
<evidence type="ECO:0000313" key="2">
    <source>
        <dbReference type="EMBL" id="KAG8459943.1"/>
    </source>
</evidence>
<evidence type="ECO:0000256" key="1">
    <source>
        <dbReference type="SAM" id="SignalP"/>
    </source>
</evidence>
<dbReference type="EMBL" id="JAGTXO010000036">
    <property type="protein sequence ID" value="KAG8459943.1"/>
    <property type="molecule type" value="Genomic_DNA"/>
</dbReference>
<keyword evidence="1" id="KW-0732">Signal</keyword>
<accession>A0A8J5XAM8</accession>
<reference evidence="2" key="1">
    <citation type="submission" date="2021-05" db="EMBL/GenBank/DDBJ databases">
        <title>The genome of the haptophyte Pavlova lutheri (Diacronema luteri, Pavlovales) - a model for lipid biosynthesis in eukaryotic algae.</title>
        <authorList>
            <person name="Hulatt C.J."/>
            <person name="Posewitz M.C."/>
        </authorList>
    </citation>
    <scope>NUCLEOTIDE SEQUENCE</scope>
    <source>
        <strain evidence="2">NIVA-4/92</strain>
    </source>
</reference>
<gene>
    <name evidence="2" type="ORF">KFE25_010992</name>
</gene>
<dbReference type="AlphaFoldDB" id="A0A8J5XAM8"/>
<evidence type="ECO:0000313" key="3">
    <source>
        <dbReference type="Proteomes" id="UP000751190"/>
    </source>
</evidence>
<organism evidence="2 3">
    <name type="scientific">Diacronema lutheri</name>
    <name type="common">Unicellular marine alga</name>
    <name type="synonym">Monochrysis lutheri</name>
    <dbReference type="NCBI Taxonomy" id="2081491"/>
    <lineage>
        <taxon>Eukaryota</taxon>
        <taxon>Haptista</taxon>
        <taxon>Haptophyta</taxon>
        <taxon>Pavlovophyceae</taxon>
        <taxon>Pavlovales</taxon>
        <taxon>Pavlovaceae</taxon>
        <taxon>Diacronema</taxon>
    </lineage>
</organism>